<dbReference type="Pfam" id="PF07811">
    <property type="entry name" value="TadE"/>
    <property type="match status" value="1"/>
</dbReference>
<dbReference type="AlphaFoldDB" id="Q2LSW5"/>
<evidence type="ECO:0000256" key="1">
    <source>
        <dbReference type="SAM" id="Phobius"/>
    </source>
</evidence>
<keyword evidence="1" id="KW-0812">Transmembrane</keyword>
<accession>Q2LSW5</accession>
<dbReference type="EMBL" id="CP000252">
    <property type="protein sequence ID" value="ABC77171.1"/>
    <property type="molecule type" value="Genomic_DNA"/>
</dbReference>
<feature type="transmembrane region" description="Helical" evidence="1">
    <location>
        <begin position="21"/>
        <end position="43"/>
    </location>
</feature>
<dbReference type="KEGG" id="sat:SYN_01494"/>
<reference evidence="3 4" key="1">
    <citation type="journal article" date="2007" name="Proc. Natl. Acad. Sci. U.S.A.">
        <title>The genome of Syntrophus aciditrophicus: life at the thermodynamic limit of microbial growth.</title>
        <authorList>
            <person name="McInerney M.J."/>
            <person name="Rohlin L."/>
            <person name="Mouttaki H."/>
            <person name="Kim U."/>
            <person name="Krupp R.S."/>
            <person name="Rios-Hernandez L."/>
            <person name="Sieber J."/>
            <person name="Struchtemeyer C.G."/>
            <person name="Bhattacharyya A."/>
            <person name="Campbell J.W."/>
            <person name="Gunsalus R.P."/>
        </authorList>
    </citation>
    <scope>NUCLEOTIDE SEQUENCE [LARGE SCALE GENOMIC DNA]</scope>
    <source>
        <strain evidence="3 4">SB</strain>
    </source>
</reference>
<name>Q2LSW5_SYNAS</name>
<keyword evidence="1" id="KW-0472">Membrane</keyword>
<gene>
    <name evidence="3" type="ORF">SYN_01494</name>
</gene>
<evidence type="ECO:0000259" key="2">
    <source>
        <dbReference type="Pfam" id="PF07811"/>
    </source>
</evidence>
<sequence length="146" mass="15971">MLEGCTMRKLREHKGAAVVEFAIVLPILLVLVFGIIEFGILIYNKQVLTNASREGARAGIVYIDGTSRVPAGNASNSDTIKGIVNDYANDYLITFGSSIPLNTDVEFPEGQDSGDPLIVTVSYGYSFILFPVTDYPIKARTVMKYE</sequence>
<keyword evidence="1" id="KW-1133">Transmembrane helix</keyword>
<evidence type="ECO:0000313" key="4">
    <source>
        <dbReference type="Proteomes" id="UP000001933"/>
    </source>
</evidence>
<dbReference type="HOGENOM" id="CLU_122851_0_0_7"/>
<dbReference type="eggNOG" id="COG4961">
    <property type="taxonomic scope" value="Bacteria"/>
</dbReference>
<dbReference type="Proteomes" id="UP000001933">
    <property type="component" value="Chromosome"/>
</dbReference>
<evidence type="ECO:0000313" key="3">
    <source>
        <dbReference type="EMBL" id="ABC77171.1"/>
    </source>
</evidence>
<organism evidence="3 4">
    <name type="scientific">Syntrophus aciditrophicus (strain SB)</name>
    <dbReference type="NCBI Taxonomy" id="56780"/>
    <lineage>
        <taxon>Bacteria</taxon>
        <taxon>Pseudomonadati</taxon>
        <taxon>Thermodesulfobacteriota</taxon>
        <taxon>Syntrophia</taxon>
        <taxon>Syntrophales</taxon>
        <taxon>Syntrophaceae</taxon>
        <taxon>Syntrophus</taxon>
    </lineage>
</organism>
<dbReference type="InParanoid" id="Q2LSW5"/>
<keyword evidence="4" id="KW-1185">Reference proteome</keyword>
<dbReference type="STRING" id="56780.SYN_01494"/>
<protein>
    <submittedName>
        <fullName evidence="3">Flp pilus assembly protein family</fullName>
    </submittedName>
</protein>
<feature type="domain" description="TadE-like" evidence="2">
    <location>
        <begin position="15"/>
        <end position="57"/>
    </location>
</feature>
<proteinExistence type="predicted"/>
<dbReference type="InterPro" id="IPR012495">
    <property type="entry name" value="TadE-like_dom"/>
</dbReference>